<sequence length="178" mass="18291">MIRPDANLEAFQALRPAFDPKGGTVTAATSSALSDGASAMLLMSAERAQALGLKPRAVIRSMAVAGCDAAIMGYGPVPATQKALKRAGLSIADIQTIELNEAFAAQGLSVLKGLGIYDQQDRVNLNGGAIALGHPLGCSGARITTTLLNVMEQQDTQIGLATMCIGLGQGIATIIERV</sequence>
<dbReference type="InterPro" id="IPR050215">
    <property type="entry name" value="Thiolase-like_sf_Thiolase"/>
</dbReference>
<accession>A0A645I2B6</accession>
<gene>
    <name evidence="7" type="primary">fadA_18</name>
    <name evidence="7" type="ORF">SDC9_192877</name>
</gene>
<protein>
    <recommendedName>
        <fullName evidence="4">acetyl-CoA C-acyltransferase</fullName>
        <ecNumber evidence="4">2.3.1.16</ecNumber>
    </recommendedName>
</protein>
<organism evidence="7">
    <name type="scientific">bioreactor metagenome</name>
    <dbReference type="NCBI Taxonomy" id="1076179"/>
    <lineage>
        <taxon>unclassified sequences</taxon>
        <taxon>metagenomes</taxon>
        <taxon>ecological metagenomes</taxon>
    </lineage>
</organism>
<dbReference type="Gene3D" id="3.40.47.10">
    <property type="match status" value="1"/>
</dbReference>
<dbReference type="PROSITE" id="PS00099">
    <property type="entry name" value="THIOLASE_3"/>
    <property type="match status" value="1"/>
</dbReference>
<evidence type="ECO:0000259" key="5">
    <source>
        <dbReference type="Pfam" id="PF00108"/>
    </source>
</evidence>
<dbReference type="Pfam" id="PF00108">
    <property type="entry name" value="Thiolase_N"/>
    <property type="match status" value="1"/>
</dbReference>
<dbReference type="Pfam" id="PF02803">
    <property type="entry name" value="Thiolase_C"/>
    <property type="match status" value="1"/>
</dbReference>
<dbReference type="SUPFAM" id="SSF53901">
    <property type="entry name" value="Thiolase-like"/>
    <property type="match status" value="2"/>
</dbReference>
<dbReference type="EMBL" id="VSSQ01105095">
    <property type="protein sequence ID" value="MPN45310.1"/>
    <property type="molecule type" value="Genomic_DNA"/>
</dbReference>
<evidence type="ECO:0000259" key="6">
    <source>
        <dbReference type="Pfam" id="PF02803"/>
    </source>
</evidence>
<dbReference type="GO" id="GO:0010124">
    <property type="term" value="P:phenylacetate catabolic process"/>
    <property type="evidence" value="ECO:0007669"/>
    <property type="project" value="TreeGrafter"/>
</dbReference>
<keyword evidence="2 7" id="KW-0808">Transferase</keyword>
<proteinExistence type="inferred from homology"/>
<dbReference type="InterPro" id="IPR002155">
    <property type="entry name" value="Thiolase"/>
</dbReference>
<evidence type="ECO:0000256" key="3">
    <source>
        <dbReference type="ARBA" id="ARBA00023315"/>
    </source>
</evidence>
<dbReference type="InterPro" id="IPR020616">
    <property type="entry name" value="Thiolase_N"/>
</dbReference>
<comment type="similarity">
    <text evidence="1">Belongs to the thiolase-like superfamily. Thiolase family.</text>
</comment>
<name>A0A645I2B6_9ZZZZ</name>
<dbReference type="PROSITE" id="PS00737">
    <property type="entry name" value="THIOLASE_2"/>
    <property type="match status" value="1"/>
</dbReference>
<reference evidence="7" key="1">
    <citation type="submission" date="2019-08" db="EMBL/GenBank/DDBJ databases">
        <authorList>
            <person name="Kucharzyk K."/>
            <person name="Murdoch R.W."/>
            <person name="Higgins S."/>
            <person name="Loffler F."/>
        </authorList>
    </citation>
    <scope>NUCLEOTIDE SEQUENCE</scope>
</reference>
<dbReference type="EC" id="2.3.1.16" evidence="4"/>
<comment type="caution">
    <text evidence="7">The sequence shown here is derived from an EMBL/GenBank/DDBJ whole genome shotgun (WGS) entry which is preliminary data.</text>
</comment>
<dbReference type="GO" id="GO:0003988">
    <property type="term" value="F:acetyl-CoA C-acyltransferase activity"/>
    <property type="evidence" value="ECO:0007669"/>
    <property type="project" value="UniProtKB-EC"/>
</dbReference>
<evidence type="ECO:0000256" key="4">
    <source>
        <dbReference type="ARBA" id="ARBA00024073"/>
    </source>
</evidence>
<dbReference type="AlphaFoldDB" id="A0A645I2B6"/>
<dbReference type="PANTHER" id="PTHR43853:SF11">
    <property type="entry name" value="3-KETOACYL-COA THIOLASE FADA"/>
    <property type="match status" value="1"/>
</dbReference>
<dbReference type="GO" id="GO:0006635">
    <property type="term" value="P:fatty acid beta-oxidation"/>
    <property type="evidence" value="ECO:0007669"/>
    <property type="project" value="TreeGrafter"/>
</dbReference>
<evidence type="ECO:0000313" key="7">
    <source>
        <dbReference type="EMBL" id="MPN45310.1"/>
    </source>
</evidence>
<dbReference type="NCBIfam" id="TIGR01930">
    <property type="entry name" value="AcCoA-C-Actrans"/>
    <property type="match status" value="1"/>
</dbReference>
<feature type="domain" description="Thiolase C-terminal" evidence="6">
    <location>
        <begin position="53"/>
        <end position="177"/>
    </location>
</feature>
<dbReference type="CDD" id="cd00751">
    <property type="entry name" value="thiolase"/>
    <property type="match status" value="1"/>
</dbReference>
<keyword evidence="3 7" id="KW-0012">Acyltransferase</keyword>
<feature type="domain" description="Thiolase N-terminal" evidence="5">
    <location>
        <begin position="2"/>
        <end position="45"/>
    </location>
</feature>
<evidence type="ECO:0000256" key="1">
    <source>
        <dbReference type="ARBA" id="ARBA00010982"/>
    </source>
</evidence>
<dbReference type="InterPro" id="IPR016039">
    <property type="entry name" value="Thiolase-like"/>
</dbReference>
<dbReference type="InterPro" id="IPR020610">
    <property type="entry name" value="Thiolase_AS"/>
</dbReference>
<dbReference type="InterPro" id="IPR020613">
    <property type="entry name" value="Thiolase_CS"/>
</dbReference>
<dbReference type="InterPro" id="IPR020617">
    <property type="entry name" value="Thiolase_C"/>
</dbReference>
<dbReference type="PANTHER" id="PTHR43853">
    <property type="entry name" value="3-KETOACYL-COA THIOLASE, PEROXISOMAL"/>
    <property type="match status" value="1"/>
</dbReference>
<evidence type="ECO:0000256" key="2">
    <source>
        <dbReference type="ARBA" id="ARBA00022679"/>
    </source>
</evidence>
<dbReference type="GO" id="GO:0005737">
    <property type="term" value="C:cytoplasm"/>
    <property type="evidence" value="ECO:0007669"/>
    <property type="project" value="UniProtKB-ARBA"/>
</dbReference>